<organism evidence="1 2">
    <name type="scientific">Liparis tanakae</name>
    <name type="common">Tanaka's snailfish</name>
    <dbReference type="NCBI Taxonomy" id="230148"/>
    <lineage>
        <taxon>Eukaryota</taxon>
        <taxon>Metazoa</taxon>
        <taxon>Chordata</taxon>
        <taxon>Craniata</taxon>
        <taxon>Vertebrata</taxon>
        <taxon>Euteleostomi</taxon>
        <taxon>Actinopterygii</taxon>
        <taxon>Neopterygii</taxon>
        <taxon>Teleostei</taxon>
        <taxon>Neoteleostei</taxon>
        <taxon>Acanthomorphata</taxon>
        <taxon>Eupercaria</taxon>
        <taxon>Perciformes</taxon>
        <taxon>Cottioidei</taxon>
        <taxon>Cottales</taxon>
        <taxon>Liparidae</taxon>
        <taxon>Liparis</taxon>
    </lineage>
</organism>
<dbReference type="OrthoDB" id="8981352at2759"/>
<gene>
    <name evidence="1" type="ORF">EYF80_057163</name>
</gene>
<reference evidence="1 2" key="1">
    <citation type="submission" date="2019-03" db="EMBL/GenBank/DDBJ databases">
        <title>First draft genome of Liparis tanakae, snailfish: a comprehensive survey of snailfish specific genes.</title>
        <authorList>
            <person name="Kim W."/>
            <person name="Song I."/>
            <person name="Jeong J.-H."/>
            <person name="Kim D."/>
            <person name="Kim S."/>
            <person name="Ryu S."/>
            <person name="Song J.Y."/>
            <person name="Lee S.K."/>
        </authorList>
    </citation>
    <scope>NUCLEOTIDE SEQUENCE [LARGE SCALE GENOMIC DNA]</scope>
    <source>
        <tissue evidence="1">Muscle</tissue>
    </source>
</reference>
<sequence>MLARNLTTMPFSDPRNTTVWLLWGPASVSTAMRVRRYLEEKQHQAVSKPADQPWQLVLPTRWMKLHFSFHHS</sequence>
<evidence type="ECO:0000313" key="1">
    <source>
        <dbReference type="EMBL" id="TNN32675.1"/>
    </source>
</evidence>
<accession>A0A4Z2EUZ0</accession>
<name>A0A4Z2EUZ0_9TELE</name>
<dbReference type="EMBL" id="SRLO01002555">
    <property type="protein sequence ID" value="TNN32675.1"/>
    <property type="molecule type" value="Genomic_DNA"/>
</dbReference>
<proteinExistence type="predicted"/>
<protein>
    <submittedName>
        <fullName evidence="1">Uncharacterized protein</fullName>
    </submittedName>
</protein>
<keyword evidence="2" id="KW-1185">Reference proteome</keyword>
<comment type="caution">
    <text evidence="1">The sequence shown here is derived from an EMBL/GenBank/DDBJ whole genome shotgun (WGS) entry which is preliminary data.</text>
</comment>
<dbReference type="AlphaFoldDB" id="A0A4Z2EUZ0"/>
<evidence type="ECO:0000313" key="2">
    <source>
        <dbReference type="Proteomes" id="UP000314294"/>
    </source>
</evidence>
<dbReference type="Proteomes" id="UP000314294">
    <property type="component" value="Unassembled WGS sequence"/>
</dbReference>